<dbReference type="SMART" id="SM00346">
    <property type="entry name" value="HTH_ICLR"/>
    <property type="match status" value="1"/>
</dbReference>
<name>A0A1J4QAJ1_9GAMM</name>
<feature type="domain" description="IclR-ED" evidence="8">
    <location>
        <begin position="67"/>
        <end position="240"/>
    </location>
</feature>
<dbReference type="Pfam" id="PF01614">
    <property type="entry name" value="IclR_C"/>
    <property type="match status" value="1"/>
</dbReference>
<dbReference type="AlphaFoldDB" id="A0A1J4QAJ1"/>
<keyword evidence="2" id="KW-0238">DNA-binding</keyword>
<evidence type="ECO:0000259" key="7">
    <source>
        <dbReference type="PROSITE" id="PS51077"/>
    </source>
</evidence>
<comment type="caution">
    <text evidence="9">The sequence shown here is derived from an EMBL/GenBank/DDBJ whole genome shotgun (WGS) entry which is preliminary data.</text>
</comment>
<dbReference type="PROSITE" id="PS51078">
    <property type="entry name" value="ICLR_ED"/>
    <property type="match status" value="1"/>
</dbReference>
<protein>
    <recommendedName>
        <fullName evidence="4">HTH-type transcriptional repressor AllR</fullName>
    </recommendedName>
    <alternativeName>
        <fullName evidence="5">Negative regulator of allantoin and glyoxylate utilization operons</fullName>
    </alternativeName>
</protein>
<dbReference type="Gene3D" id="3.30.450.40">
    <property type="match status" value="1"/>
</dbReference>
<sequence>MTIKSSSQDKVFRLLSALAISSGPITARELADCTGLPLSSTYRYLAVLSRWSLVQERQSGRYAPGPMAVQLVAGFELQNSVLTWARPLLAELASRTGESAALMMISGNRALCVEMIDSPQALRCCYQKGHSQPLRHGASAKALLAFMDKAEREAILAELAQAERTQLEQELSRVREQRYALSQGEIDKGVWGVSVPVLGSREHLLGAISLMAPADRVGDVQYQWIRWACDAAARLGAMSY</sequence>
<evidence type="ECO:0000256" key="5">
    <source>
        <dbReference type="ARBA" id="ARBA00042627"/>
    </source>
</evidence>
<feature type="coiled-coil region" evidence="6">
    <location>
        <begin position="150"/>
        <end position="177"/>
    </location>
</feature>
<evidence type="ECO:0000256" key="6">
    <source>
        <dbReference type="SAM" id="Coils"/>
    </source>
</evidence>
<keyword evidence="3" id="KW-0804">Transcription</keyword>
<keyword evidence="10" id="KW-1185">Reference proteome</keyword>
<evidence type="ECO:0000313" key="10">
    <source>
        <dbReference type="Proteomes" id="UP000243073"/>
    </source>
</evidence>
<dbReference type="SUPFAM" id="SSF46785">
    <property type="entry name" value="Winged helix' DNA-binding domain"/>
    <property type="match status" value="1"/>
</dbReference>
<feature type="domain" description="HTH iclR-type" evidence="7">
    <location>
        <begin position="5"/>
        <end position="66"/>
    </location>
</feature>
<dbReference type="STRING" id="1414654.BFR47_05740"/>
<reference evidence="9 10" key="1">
    <citation type="submission" date="2016-07" db="EMBL/GenBank/DDBJ databases">
        <title>Draft Genome Sequence of Oceanisphaera psychrotolerans, isolated from coastal sediment samples.</title>
        <authorList>
            <person name="Zhuo S."/>
            <person name="Ruan Z."/>
        </authorList>
    </citation>
    <scope>NUCLEOTIDE SEQUENCE [LARGE SCALE GENOMIC DNA]</scope>
    <source>
        <strain evidence="9 10">LAM-WHM-ZC</strain>
    </source>
</reference>
<dbReference type="PANTHER" id="PTHR30136">
    <property type="entry name" value="HELIX-TURN-HELIX TRANSCRIPTIONAL REGULATOR, ICLR FAMILY"/>
    <property type="match status" value="1"/>
</dbReference>
<evidence type="ECO:0000256" key="2">
    <source>
        <dbReference type="ARBA" id="ARBA00023125"/>
    </source>
</evidence>
<dbReference type="Pfam" id="PF09339">
    <property type="entry name" value="HTH_IclR"/>
    <property type="match status" value="1"/>
</dbReference>
<evidence type="ECO:0000256" key="4">
    <source>
        <dbReference type="ARBA" id="ARBA00040379"/>
    </source>
</evidence>
<proteinExistence type="predicted"/>
<dbReference type="Gene3D" id="1.10.10.10">
    <property type="entry name" value="Winged helix-like DNA-binding domain superfamily/Winged helix DNA-binding domain"/>
    <property type="match status" value="1"/>
</dbReference>
<organism evidence="9 10">
    <name type="scientific">Oceanisphaera psychrotolerans</name>
    <dbReference type="NCBI Taxonomy" id="1414654"/>
    <lineage>
        <taxon>Bacteria</taxon>
        <taxon>Pseudomonadati</taxon>
        <taxon>Pseudomonadota</taxon>
        <taxon>Gammaproteobacteria</taxon>
        <taxon>Aeromonadales</taxon>
        <taxon>Aeromonadaceae</taxon>
        <taxon>Oceanisphaera</taxon>
    </lineage>
</organism>
<evidence type="ECO:0000259" key="8">
    <source>
        <dbReference type="PROSITE" id="PS51078"/>
    </source>
</evidence>
<dbReference type="GO" id="GO:0003677">
    <property type="term" value="F:DNA binding"/>
    <property type="evidence" value="ECO:0007669"/>
    <property type="project" value="UniProtKB-KW"/>
</dbReference>
<dbReference type="InterPro" id="IPR050707">
    <property type="entry name" value="HTH_MetabolicPath_Reg"/>
</dbReference>
<dbReference type="GO" id="GO:0045892">
    <property type="term" value="P:negative regulation of DNA-templated transcription"/>
    <property type="evidence" value="ECO:0007669"/>
    <property type="project" value="TreeGrafter"/>
</dbReference>
<evidence type="ECO:0000256" key="1">
    <source>
        <dbReference type="ARBA" id="ARBA00023015"/>
    </source>
</evidence>
<dbReference type="Proteomes" id="UP000243073">
    <property type="component" value="Unassembled WGS sequence"/>
</dbReference>
<evidence type="ECO:0000313" key="9">
    <source>
        <dbReference type="EMBL" id="OIN04797.1"/>
    </source>
</evidence>
<dbReference type="GO" id="GO:0003700">
    <property type="term" value="F:DNA-binding transcription factor activity"/>
    <property type="evidence" value="ECO:0007669"/>
    <property type="project" value="TreeGrafter"/>
</dbReference>
<dbReference type="PROSITE" id="PS51077">
    <property type="entry name" value="HTH_ICLR"/>
    <property type="match status" value="1"/>
</dbReference>
<dbReference type="RefSeq" id="WP_071473892.1">
    <property type="nucleotide sequence ID" value="NZ_MDKE01000066.1"/>
</dbReference>
<dbReference type="InterPro" id="IPR005471">
    <property type="entry name" value="Tscrpt_reg_IclR_N"/>
</dbReference>
<dbReference type="InterPro" id="IPR036390">
    <property type="entry name" value="WH_DNA-bd_sf"/>
</dbReference>
<keyword evidence="6" id="KW-0175">Coiled coil</keyword>
<dbReference type="InterPro" id="IPR029016">
    <property type="entry name" value="GAF-like_dom_sf"/>
</dbReference>
<dbReference type="EMBL" id="MDKE01000066">
    <property type="protein sequence ID" value="OIN04797.1"/>
    <property type="molecule type" value="Genomic_DNA"/>
</dbReference>
<gene>
    <name evidence="9" type="ORF">BFR47_05740</name>
</gene>
<dbReference type="OrthoDB" id="9807558at2"/>
<dbReference type="InterPro" id="IPR036388">
    <property type="entry name" value="WH-like_DNA-bd_sf"/>
</dbReference>
<dbReference type="InterPro" id="IPR014757">
    <property type="entry name" value="Tscrpt_reg_IclR_C"/>
</dbReference>
<accession>A0A1J4QAJ1</accession>
<dbReference type="PANTHER" id="PTHR30136:SF24">
    <property type="entry name" value="HTH-TYPE TRANSCRIPTIONAL REPRESSOR ALLR"/>
    <property type="match status" value="1"/>
</dbReference>
<evidence type="ECO:0000256" key="3">
    <source>
        <dbReference type="ARBA" id="ARBA00023163"/>
    </source>
</evidence>
<keyword evidence="1" id="KW-0805">Transcription regulation</keyword>
<dbReference type="SUPFAM" id="SSF55781">
    <property type="entry name" value="GAF domain-like"/>
    <property type="match status" value="1"/>
</dbReference>